<dbReference type="AlphaFoldDB" id="A0A250F876"/>
<dbReference type="KEGG" id="clk:CGC53_02715"/>
<proteinExistence type="predicted"/>
<keyword evidence="1" id="KW-0732">Signal</keyword>
<dbReference type="EMBL" id="CP022384">
    <property type="protein sequence ID" value="ATA81339.1"/>
    <property type="molecule type" value="Genomic_DNA"/>
</dbReference>
<feature type="chain" id="PRO_5013190943" description="Tetratricopeptide repeat protein" evidence="1">
    <location>
        <begin position="20"/>
        <end position="210"/>
    </location>
</feature>
<sequence>MKYIFLLLSVLGIAPLAIGQDIEGVLTEKIKLLDKSYKNTELQPLANDFERIALADTTHWLANYYTAYVNVRIADQSSGSTIDSYCDQAEKYLKIAEKAKGANASEIYALYAYLYSAKVKVNPMFRGAKYGKMSKEYSEKSIKENPNNPRPYLIRAIGIFFTPKAFGGGPAKAKPFLDKAFEKFDSFTPETANSPHWGKGMAEYLKKLGN</sequence>
<name>A0A250F876_9FLAO</name>
<evidence type="ECO:0000256" key="1">
    <source>
        <dbReference type="SAM" id="SignalP"/>
    </source>
</evidence>
<organism evidence="2 3">
    <name type="scientific">Capnocytophaga leadbetteri</name>
    <dbReference type="NCBI Taxonomy" id="327575"/>
    <lineage>
        <taxon>Bacteria</taxon>
        <taxon>Pseudomonadati</taxon>
        <taxon>Bacteroidota</taxon>
        <taxon>Flavobacteriia</taxon>
        <taxon>Flavobacteriales</taxon>
        <taxon>Flavobacteriaceae</taxon>
        <taxon>Capnocytophaga</taxon>
    </lineage>
</organism>
<reference evidence="3" key="1">
    <citation type="submission" date="2017-06" db="EMBL/GenBank/DDBJ databases">
        <title>Capnocytophaga spp. assemblies.</title>
        <authorList>
            <person name="Gulvik C.A."/>
        </authorList>
    </citation>
    <scope>NUCLEOTIDE SEQUENCE [LARGE SCALE GENOMIC DNA]</scope>
    <source>
        <strain evidence="3">H6253</strain>
    </source>
</reference>
<feature type="signal peptide" evidence="1">
    <location>
        <begin position="1"/>
        <end position="19"/>
    </location>
</feature>
<evidence type="ECO:0000313" key="3">
    <source>
        <dbReference type="Proteomes" id="UP000217276"/>
    </source>
</evidence>
<protein>
    <recommendedName>
        <fullName evidence="4">Tetratricopeptide repeat protein</fullName>
    </recommendedName>
</protein>
<keyword evidence="3" id="KW-1185">Reference proteome</keyword>
<evidence type="ECO:0008006" key="4">
    <source>
        <dbReference type="Google" id="ProtNLM"/>
    </source>
</evidence>
<dbReference type="Proteomes" id="UP000217276">
    <property type="component" value="Chromosome"/>
</dbReference>
<gene>
    <name evidence="2" type="ORF">CGC53_02715</name>
</gene>
<evidence type="ECO:0000313" key="2">
    <source>
        <dbReference type="EMBL" id="ATA81339.1"/>
    </source>
</evidence>
<accession>A0A250F876</accession>